<proteinExistence type="predicted"/>
<dbReference type="InterPro" id="IPR039355">
    <property type="entry name" value="Transcription_factor_GATA"/>
</dbReference>
<dbReference type="InterPro" id="IPR000679">
    <property type="entry name" value="Znf_GATA"/>
</dbReference>
<accession>A0A1E3NW32</accession>
<evidence type="ECO:0000256" key="8">
    <source>
        <dbReference type="PROSITE-ProRule" id="PRU00094"/>
    </source>
</evidence>
<evidence type="ECO:0000256" key="1">
    <source>
        <dbReference type="ARBA" id="ARBA00004123"/>
    </source>
</evidence>
<keyword evidence="3 8" id="KW-0863">Zinc-finger</keyword>
<sequence length="134" mass="14547">MSSTQSPNNQSASPPNICAVTSPNTQSTAQVCSNCATTKTPLWRRAPDGLLICNACGLYYRANNSHLGSVIGAEQIGNVAIACTNCGTTVTPLWRRDDNGDTICNACGLYYRLHGLHRPIKMKRGVIKRRKRNP</sequence>
<dbReference type="CDD" id="cd00202">
    <property type="entry name" value="ZnF_GATA"/>
    <property type="match status" value="1"/>
</dbReference>
<keyword evidence="5" id="KW-0805">Transcription regulation</keyword>
<keyword evidence="6" id="KW-0804">Transcription</keyword>
<dbReference type="SMART" id="SM00401">
    <property type="entry name" value="ZnF_GATA"/>
    <property type="match status" value="2"/>
</dbReference>
<dbReference type="Proteomes" id="UP000094112">
    <property type="component" value="Unassembled WGS sequence"/>
</dbReference>
<dbReference type="GO" id="GO:0000981">
    <property type="term" value="F:DNA-binding transcription factor activity, RNA polymerase II-specific"/>
    <property type="evidence" value="ECO:0007669"/>
    <property type="project" value="TreeGrafter"/>
</dbReference>
<keyword evidence="4" id="KW-0862">Zinc</keyword>
<evidence type="ECO:0000256" key="4">
    <source>
        <dbReference type="ARBA" id="ARBA00022833"/>
    </source>
</evidence>
<dbReference type="GO" id="GO:0000978">
    <property type="term" value="F:RNA polymerase II cis-regulatory region sequence-specific DNA binding"/>
    <property type="evidence" value="ECO:0007669"/>
    <property type="project" value="TreeGrafter"/>
</dbReference>
<dbReference type="Gene3D" id="3.30.50.10">
    <property type="entry name" value="Erythroid Transcription Factor GATA-1, subunit A"/>
    <property type="match status" value="2"/>
</dbReference>
<dbReference type="PROSITE" id="PS50114">
    <property type="entry name" value="GATA_ZN_FINGER_2"/>
    <property type="match status" value="2"/>
</dbReference>
<dbReference type="RefSeq" id="XP_019036109.1">
    <property type="nucleotide sequence ID" value="XM_019182839.1"/>
</dbReference>
<dbReference type="AlphaFoldDB" id="A0A1E3NW32"/>
<evidence type="ECO:0000256" key="5">
    <source>
        <dbReference type="ARBA" id="ARBA00023015"/>
    </source>
</evidence>
<evidence type="ECO:0000256" key="6">
    <source>
        <dbReference type="ARBA" id="ARBA00023163"/>
    </source>
</evidence>
<dbReference type="SUPFAM" id="SSF57716">
    <property type="entry name" value="Glucocorticoid receptor-like (DNA-binding domain)"/>
    <property type="match status" value="2"/>
</dbReference>
<organism evidence="10 11">
    <name type="scientific">Wickerhamomyces anomalus (strain ATCC 58044 / CBS 1984 / NCYC 433 / NRRL Y-366-8)</name>
    <name type="common">Yeast</name>
    <name type="synonym">Hansenula anomala</name>
    <dbReference type="NCBI Taxonomy" id="683960"/>
    <lineage>
        <taxon>Eukaryota</taxon>
        <taxon>Fungi</taxon>
        <taxon>Dikarya</taxon>
        <taxon>Ascomycota</taxon>
        <taxon>Saccharomycotina</taxon>
        <taxon>Saccharomycetes</taxon>
        <taxon>Phaffomycetales</taxon>
        <taxon>Wickerhamomycetaceae</taxon>
        <taxon>Wickerhamomyces</taxon>
    </lineage>
</organism>
<dbReference type="GO" id="GO:0045944">
    <property type="term" value="P:positive regulation of transcription by RNA polymerase II"/>
    <property type="evidence" value="ECO:0007669"/>
    <property type="project" value="TreeGrafter"/>
</dbReference>
<dbReference type="PANTHER" id="PTHR10071">
    <property type="entry name" value="TRANSCRIPTION FACTOR GATA FAMILY MEMBER"/>
    <property type="match status" value="1"/>
</dbReference>
<dbReference type="GO" id="GO:0008270">
    <property type="term" value="F:zinc ion binding"/>
    <property type="evidence" value="ECO:0007669"/>
    <property type="project" value="UniProtKB-KW"/>
</dbReference>
<keyword evidence="7" id="KW-0539">Nucleus</keyword>
<evidence type="ECO:0000313" key="11">
    <source>
        <dbReference type="Proteomes" id="UP000094112"/>
    </source>
</evidence>
<dbReference type="PROSITE" id="PS00344">
    <property type="entry name" value="GATA_ZN_FINGER_1"/>
    <property type="match status" value="2"/>
</dbReference>
<dbReference type="PRINTS" id="PR00619">
    <property type="entry name" value="GATAZNFINGER"/>
</dbReference>
<dbReference type="Pfam" id="PF00320">
    <property type="entry name" value="GATA"/>
    <property type="match status" value="2"/>
</dbReference>
<feature type="domain" description="GATA-type" evidence="9">
    <location>
        <begin position="26"/>
        <end position="66"/>
    </location>
</feature>
<dbReference type="FunFam" id="3.30.50.10:FF:000007">
    <property type="entry name" value="Nitrogen regulatory AreA, N-terminal"/>
    <property type="match status" value="1"/>
</dbReference>
<protein>
    <recommendedName>
        <fullName evidence="9">GATA-type domain-containing protein</fullName>
    </recommendedName>
</protein>
<evidence type="ECO:0000259" key="9">
    <source>
        <dbReference type="PROSITE" id="PS50114"/>
    </source>
</evidence>
<dbReference type="InterPro" id="IPR013088">
    <property type="entry name" value="Znf_NHR/GATA"/>
</dbReference>
<evidence type="ECO:0000256" key="7">
    <source>
        <dbReference type="ARBA" id="ARBA00023242"/>
    </source>
</evidence>
<name>A0A1E3NW32_WICAA</name>
<dbReference type="PANTHER" id="PTHR10071:SF335">
    <property type="entry name" value="IRON-SENSING TRANSCRIPTIONAL REPRESSOR-RELATED"/>
    <property type="match status" value="1"/>
</dbReference>
<comment type="subcellular location">
    <subcellularLocation>
        <location evidence="1">Nucleus</location>
    </subcellularLocation>
</comment>
<feature type="domain" description="GATA-type" evidence="9">
    <location>
        <begin position="77"/>
        <end position="130"/>
    </location>
</feature>
<evidence type="ECO:0000256" key="3">
    <source>
        <dbReference type="ARBA" id="ARBA00022771"/>
    </source>
</evidence>
<dbReference type="OrthoDB" id="515401at2759"/>
<keyword evidence="2" id="KW-0479">Metal-binding</keyword>
<dbReference type="STRING" id="683960.A0A1E3NW32"/>
<reference evidence="10 11" key="1">
    <citation type="journal article" date="2016" name="Proc. Natl. Acad. Sci. U.S.A.">
        <title>Comparative genomics of biotechnologically important yeasts.</title>
        <authorList>
            <person name="Riley R."/>
            <person name="Haridas S."/>
            <person name="Wolfe K.H."/>
            <person name="Lopes M.R."/>
            <person name="Hittinger C.T."/>
            <person name="Goeker M."/>
            <person name="Salamov A.A."/>
            <person name="Wisecaver J.H."/>
            <person name="Long T.M."/>
            <person name="Calvey C.H."/>
            <person name="Aerts A.L."/>
            <person name="Barry K.W."/>
            <person name="Choi C."/>
            <person name="Clum A."/>
            <person name="Coughlan A.Y."/>
            <person name="Deshpande S."/>
            <person name="Douglass A.P."/>
            <person name="Hanson S.J."/>
            <person name="Klenk H.-P."/>
            <person name="LaButti K.M."/>
            <person name="Lapidus A."/>
            <person name="Lindquist E.A."/>
            <person name="Lipzen A.M."/>
            <person name="Meier-Kolthoff J.P."/>
            <person name="Ohm R.A."/>
            <person name="Otillar R.P."/>
            <person name="Pangilinan J.L."/>
            <person name="Peng Y."/>
            <person name="Rokas A."/>
            <person name="Rosa C.A."/>
            <person name="Scheuner C."/>
            <person name="Sibirny A.A."/>
            <person name="Slot J.C."/>
            <person name="Stielow J.B."/>
            <person name="Sun H."/>
            <person name="Kurtzman C.P."/>
            <person name="Blackwell M."/>
            <person name="Grigoriev I.V."/>
            <person name="Jeffries T.W."/>
        </authorList>
    </citation>
    <scope>NUCLEOTIDE SEQUENCE [LARGE SCALE GENOMIC DNA]</scope>
    <source>
        <strain evidence="11">ATCC 58044 / CBS 1984 / NCYC 433 / NRRL Y-366-8</strain>
    </source>
</reference>
<dbReference type="GeneID" id="30200085"/>
<dbReference type="GO" id="GO:0000122">
    <property type="term" value="P:negative regulation of transcription by RNA polymerase II"/>
    <property type="evidence" value="ECO:0007669"/>
    <property type="project" value="TreeGrafter"/>
</dbReference>
<keyword evidence="11" id="KW-1185">Reference proteome</keyword>
<dbReference type="EMBL" id="KV454215">
    <property type="protein sequence ID" value="ODQ56902.1"/>
    <property type="molecule type" value="Genomic_DNA"/>
</dbReference>
<gene>
    <name evidence="10" type="ORF">WICANDRAFT_59499</name>
</gene>
<evidence type="ECO:0000313" key="10">
    <source>
        <dbReference type="EMBL" id="ODQ56902.1"/>
    </source>
</evidence>
<dbReference type="GO" id="GO:0005634">
    <property type="term" value="C:nucleus"/>
    <property type="evidence" value="ECO:0007669"/>
    <property type="project" value="UniProtKB-SubCell"/>
</dbReference>
<feature type="non-terminal residue" evidence="10">
    <location>
        <position position="134"/>
    </location>
</feature>
<evidence type="ECO:0000256" key="2">
    <source>
        <dbReference type="ARBA" id="ARBA00022723"/>
    </source>
</evidence>